<dbReference type="FunFam" id="1.10.8.10:FF:000004">
    <property type="entry name" value="ubiquitin-associated protein 2-like isoform X1"/>
    <property type="match status" value="1"/>
</dbReference>
<feature type="region of interest" description="Disordered" evidence="9">
    <location>
        <begin position="1"/>
        <end position="26"/>
    </location>
</feature>
<dbReference type="InterPro" id="IPR015940">
    <property type="entry name" value="UBA"/>
</dbReference>
<feature type="region of interest" description="Disordered" evidence="9">
    <location>
        <begin position="96"/>
        <end position="175"/>
    </location>
</feature>
<dbReference type="Proteomes" id="UP000007754">
    <property type="component" value="Chromosome Z"/>
</dbReference>
<proteinExistence type="predicted"/>
<reference evidence="11" key="2">
    <citation type="submission" date="2025-08" db="UniProtKB">
        <authorList>
            <consortium name="Ensembl"/>
        </authorList>
    </citation>
    <scope>IDENTIFICATION</scope>
</reference>
<evidence type="ECO:0000256" key="8">
    <source>
        <dbReference type="ARBA" id="ARBA00023242"/>
    </source>
</evidence>
<feature type="region of interest" description="Disordered" evidence="9">
    <location>
        <begin position="469"/>
        <end position="496"/>
    </location>
</feature>
<keyword evidence="4" id="KW-0158">Chromosome</keyword>
<feature type="region of interest" description="Disordered" evidence="9">
    <location>
        <begin position="627"/>
        <end position="687"/>
    </location>
</feature>
<feature type="compositionally biased region" description="Polar residues" evidence="9">
    <location>
        <begin position="959"/>
        <end position="996"/>
    </location>
</feature>
<dbReference type="AlphaFoldDB" id="A0A674HFB4"/>
<feature type="region of interest" description="Disordered" evidence="9">
    <location>
        <begin position="344"/>
        <end position="394"/>
    </location>
</feature>
<feature type="compositionally biased region" description="Low complexity" evidence="9">
    <location>
        <begin position="522"/>
        <end position="533"/>
    </location>
</feature>
<dbReference type="Pfam" id="PF12478">
    <property type="entry name" value="UBAP2-Lig"/>
    <property type="match status" value="1"/>
</dbReference>
<dbReference type="Gene3D" id="1.10.8.10">
    <property type="entry name" value="DNA helicase RuvA subunit, C-terminal domain"/>
    <property type="match status" value="1"/>
</dbReference>
<feature type="compositionally biased region" description="Polar residues" evidence="9">
    <location>
        <begin position="888"/>
        <end position="900"/>
    </location>
</feature>
<evidence type="ECO:0000256" key="9">
    <source>
        <dbReference type="SAM" id="MobiDB-lite"/>
    </source>
</evidence>
<dbReference type="GO" id="GO:0061484">
    <property type="term" value="P:hematopoietic stem cell homeostasis"/>
    <property type="evidence" value="ECO:0007669"/>
    <property type="project" value="UniProtKB-ARBA"/>
</dbReference>
<comment type="subcellular location">
    <subcellularLocation>
        <location evidence="2">Chromosome</location>
    </subcellularLocation>
    <subcellularLocation>
        <location evidence="3">Cytoplasm</location>
    </subcellularLocation>
    <subcellularLocation>
        <location evidence="1">Nucleus</location>
    </subcellularLocation>
</comment>
<dbReference type="GO" id="GO:0005634">
    <property type="term" value="C:nucleus"/>
    <property type="evidence" value="ECO:0007669"/>
    <property type="project" value="UniProtKB-SubCell"/>
</dbReference>
<feature type="compositionally biased region" description="Basic and acidic residues" evidence="9">
    <location>
        <begin position="109"/>
        <end position="130"/>
    </location>
</feature>
<feature type="compositionally biased region" description="Low complexity" evidence="9">
    <location>
        <begin position="358"/>
        <end position="373"/>
    </location>
</feature>
<keyword evidence="7" id="KW-0597">Phosphoprotein</keyword>
<feature type="region of interest" description="Disordered" evidence="9">
    <location>
        <begin position="422"/>
        <end position="448"/>
    </location>
</feature>
<dbReference type="InterPro" id="IPR051833">
    <property type="entry name" value="TC-DDR_regulator"/>
</dbReference>
<evidence type="ECO:0000256" key="7">
    <source>
        <dbReference type="ARBA" id="ARBA00022553"/>
    </source>
</evidence>
<evidence type="ECO:0000256" key="2">
    <source>
        <dbReference type="ARBA" id="ARBA00004286"/>
    </source>
</evidence>
<feature type="region of interest" description="Disordered" evidence="9">
    <location>
        <begin position="522"/>
        <end position="542"/>
    </location>
</feature>
<feature type="domain" description="UBA" evidence="10">
    <location>
        <begin position="53"/>
        <end position="91"/>
    </location>
</feature>
<feature type="region of interest" description="Disordered" evidence="9">
    <location>
        <begin position="809"/>
        <end position="844"/>
    </location>
</feature>
<evidence type="ECO:0000256" key="3">
    <source>
        <dbReference type="ARBA" id="ARBA00004496"/>
    </source>
</evidence>
<feature type="compositionally biased region" description="Polar residues" evidence="9">
    <location>
        <begin position="381"/>
        <end position="394"/>
    </location>
</feature>
<dbReference type="SUPFAM" id="SSF46934">
    <property type="entry name" value="UBA-like"/>
    <property type="match status" value="1"/>
</dbReference>
<evidence type="ECO:0000256" key="5">
    <source>
        <dbReference type="ARBA" id="ARBA00022481"/>
    </source>
</evidence>
<name>A0A674HFB4_TAEGU</name>
<feature type="compositionally biased region" description="Low complexity" evidence="9">
    <location>
        <begin position="627"/>
        <end position="644"/>
    </location>
</feature>
<keyword evidence="8" id="KW-0539">Nucleus</keyword>
<feature type="region of interest" description="Disordered" evidence="9">
    <location>
        <begin position="888"/>
        <end position="996"/>
    </location>
</feature>
<dbReference type="PANTHER" id="PTHR16308:SF19">
    <property type="entry name" value="UBIQUITIN-ASSOCIATED PROTEIN 2"/>
    <property type="match status" value="1"/>
</dbReference>
<dbReference type="CDD" id="cd14277">
    <property type="entry name" value="UBA_UBP2_like"/>
    <property type="match status" value="1"/>
</dbReference>
<dbReference type="PANTHER" id="PTHR16308">
    <property type="entry name" value="UBIQUITIN ASSOCIATED PROTEIN 2-LIKE/LINGERER"/>
    <property type="match status" value="1"/>
</dbReference>
<keyword evidence="5" id="KW-0488">Methylation</keyword>
<evidence type="ECO:0000313" key="12">
    <source>
        <dbReference type="Proteomes" id="UP000007754"/>
    </source>
</evidence>
<dbReference type="Ensembl" id="ENSTGUT00000043865.1">
    <property type="protein sequence ID" value="ENSTGUP00000033340.1"/>
    <property type="gene ID" value="ENSTGUG00000001689.2"/>
</dbReference>
<feature type="compositionally biased region" description="Polar residues" evidence="9">
    <location>
        <begin position="645"/>
        <end position="675"/>
    </location>
</feature>
<keyword evidence="12" id="KW-1185">Reference proteome</keyword>
<feature type="compositionally biased region" description="Low complexity" evidence="9">
    <location>
        <begin position="676"/>
        <end position="687"/>
    </location>
</feature>
<protein>
    <submittedName>
        <fullName evidence="11">Ubiquitin associated protein 2</fullName>
    </submittedName>
</protein>
<organism evidence="11 12">
    <name type="scientific">Taeniopygia guttata</name>
    <name type="common">Zebra finch</name>
    <name type="synonym">Poephila guttata</name>
    <dbReference type="NCBI Taxonomy" id="59729"/>
    <lineage>
        <taxon>Eukaryota</taxon>
        <taxon>Metazoa</taxon>
        <taxon>Chordata</taxon>
        <taxon>Craniata</taxon>
        <taxon>Vertebrata</taxon>
        <taxon>Euteleostomi</taxon>
        <taxon>Archelosauria</taxon>
        <taxon>Archosauria</taxon>
        <taxon>Dinosauria</taxon>
        <taxon>Saurischia</taxon>
        <taxon>Theropoda</taxon>
        <taxon>Coelurosauria</taxon>
        <taxon>Aves</taxon>
        <taxon>Neognathae</taxon>
        <taxon>Neoaves</taxon>
        <taxon>Telluraves</taxon>
        <taxon>Australaves</taxon>
        <taxon>Passeriformes</taxon>
        <taxon>Passeroidea</taxon>
        <taxon>Estrildidae</taxon>
        <taxon>Estrildinae</taxon>
        <taxon>Taeniopygia</taxon>
    </lineage>
</organism>
<evidence type="ECO:0000256" key="6">
    <source>
        <dbReference type="ARBA" id="ARBA00022490"/>
    </source>
</evidence>
<gene>
    <name evidence="11" type="primary">UBAP2</name>
</gene>
<feature type="compositionally biased region" description="Low complexity" evidence="9">
    <location>
        <begin position="918"/>
        <end position="929"/>
    </location>
</feature>
<reference evidence="11" key="3">
    <citation type="submission" date="2025-09" db="UniProtKB">
        <authorList>
            <consortium name="Ensembl"/>
        </authorList>
    </citation>
    <scope>IDENTIFICATION</scope>
</reference>
<evidence type="ECO:0000256" key="1">
    <source>
        <dbReference type="ARBA" id="ARBA00004123"/>
    </source>
</evidence>
<feature type="compositionally biased region" description="Basic and acidic residues" evidence="9">
    <location>
        <begin position="8"/>
        <end position="17"/>
    </location>
</feature>
<feature type="compositionally biased region" description="Low complexity" evidence="9">
    <location>
        <begin position="823"/>
        <end position="838"/>
    </location>
</feature>
<evidence type="ECO:0000313" key="11">
    <source>
        <dbReference type="Ensembl" id="ENSTGUP00000033340.1"/>
    </source>
</evidence>
<dbReference type="GO" id="GO:0005737">
    <property type="term" value="C:cytoplasm"/>
    <property type="evidence" value="ECO:0007669"/>
    <property type="project" value="UniProtKB-SubCell"/>
</dbReference>
<keyword evidence="6" id="KW-0963">Cytoplasm</keyword>
<sequence>MMTSVGSEHTRGTRDKMQISATQPIQPQKQVVQATAEQIRLAQMIYDKNDADFEDKVKQLMEVTGKNQDECIVALHDCNGDVNRAINILLEGSSDTTSWETVGGKKKTLGKEGSENKENREKRGDREVSRGRGSSNRRGRGGSRGREFRAEENGVDNSQGDRPSDRGKRGRGRGAWKNSIEEWTAEDWNEDLSETKVFTASSVPAENHVTPGQSIDLVTLLQKPVTSTQETEGNSFESPQQQTFGQALVFTNSQHSTQMASGTGSSSAVNSYSPQSLSAVLCSGFGELRSSKLANSTGSQILDQLKSPGLGQFTSQQTNSSSASTSTVAASSWDLKPPSTQSSVLSQFDFKSQPEPSPVLSQLTQQQQQMQVVPVPPPGLESSSSQVKLQQPSSVDTSTAVSKILQLPTISMDNQAVTVHQTHQKQIKPPKRRITPASKIPSSAVEMPGSADITGLNVQFGALEFGSEPTLPEFGSTSSSENTNQATNNSLYSKSVNDPLNTSLPISNTAQDSTYTTSAISSSSLTCSSQNTSPVTASSYDQTSVHSRIAYQSSMAPSEPTPVAVTNGHSGVRTQATLDTISSVAAPKTESSPSLPSAGSLPSVVSTTASLLPSASQHMAALPTLPQSSDLASSSLSQLSSSLPNHQTSLSPASVLSSGTSHVHTSIENTTSLQPSTTFSTASTSATSTTSSVVSMTSSMNTTNSLGLSVTSVSIPAATTRAAPLMSSGKAPPNLPQGVPPLLHNQYIVGPGGLLPAYPIYGYDDLQMLQSRLPMDYYGITFPAPATLTGRDGSLANNPYSGDVTKYGRGDTASPAPATTLAQPQQNHTQTHHTTQQPFLNPTLPPGYSYTGLPYYAGMPGVPSAFQYGPTMFVPPASAKQHGVNLNTASTPFQQTSGYSQHGYGAGYDDLSQGTAPGDYSKGGYSGSSQAQNKSAGTGPGKGVSVTSSNTGVPDISGSVYNKTQGGSGQRNQPSTMQQKSQATKTTYGTSPYWTN</sequence>
<dbReference type="InterPro" id="IPR009060">
    <property type="entry name" value="UBA-like_sf"/>
</dbReference>
<dbReference type="SMART" id="SM00165">
    <property type="entry name" value="UBA"/>
    <property type="match status" value="1"/>
</dbReference>
<dbReference type="GeneTree" id="ENSGT00390000003453"/>
<dbReference type="InterPro" id="IPR022166">
    <property type="entry name" value="UBAP2/Lig"/>
</dbReference>
<feature type="compositionally biased region" description="Basic residues" evidence="9">
    <location>
        <begin position="422"/>
        <end position="434"/>
    </location>
</feature>
<reference evidence="11 12" key="1">
    <citation type="journal article" date="2010" name="Nature">
        <title>The genome of a songbird.</title>
        <authorList>
            <person name="Warren W.C."/>
            <person name="Clayton D.F."/>
            <person name="Ellegren H."/>
            <person name="Arnold A.P."/>
            <person name="Hillier L.W."/>
            <person name="Kunstner A."/>
            <person name="Searle S."/>
            <person name="White S."/>
            <person name="Vilella A.J."/>
            <person name="Fairley S."/>
            <person name="Heger A."/>
            <person name="Kong L."/>
            <person name="Ponting C.P."/>
            <person name="Jarvis E.D."/>
            <person name="Mello C.V."/>
            <person name="Minx P."/>
            <person name="Lovell P."/>
            <person name="Velho T.A."/>
            <person name="Ferris M."/>
            <person name="Balakrishnan C.N."/>
            <person name="Sinha S."/>
            <person name="Blatti C."/>
            <person name="London S.E."/>
            <person name="Li Y."/>
            <person name="Lin Y.C."/>
            <person name="George J."/>
            <person name="Sweedler J."/>
            <person name="Southey B."/>
            <person name="Gunaratne P."/>
            <person name="Watson M."/>
            <person name="Nam K."/>
            <person name="Backstrom N."/>
            <person name="Smeds L."/>
            <person name="Nabholz B."/>
            <person name="Itoh Y."/>
            <person name="Whitney O."/>
            <person name="Pfenning A.R."/>
            <person name="Howard J."/>
            <person name="Volker M."/>
            <person name="Skinner B.M."/>
            <person name="Griffin D.K."/>
            <person name="Ye L."/>
            <person name="McLaren W.M."/>
            <person name="Flicek P."/>
            <person name="Quesada V."/>
            <person name="Velasco G."/>
            <person name="Lopez-Otin C."/>
            <person name="Puente X.S."/>
            <person name="Olender T."/>
            <person name="Lancet D."/>
            <person name="Smit A.F."/>
            <person name="Hubley R."/>
            <person name="Konkel M.K."/>
            <person name="Walker J.A."/>
            <person name="Batzer M.A."/>
            <person name="Gu W."/>
            <person name="Pollock D.D."/>
            <person name="Chen L."/>
            <person name="Cheng Z."/>
            <person name="Eichler E.E."/>
            <person name="Stapley J."/>
            <person name="Slate J."/>
            <person name="Ekblom R."/>
            <person name="Birkhead T."/>
            <person name="Burke T."/>
            <person name="Burt D."/>
            <person name="Scharff C."/>
            <person name="Adam I."/>
            <person name="Richard H."/>
            <person name="Sultan M."/>
            <person name="Soldatov A."/>
            <person name="Lehrach H."/>
            <person name="Edwards S.V."/>
            <person name="Yang S.P."/>
            <person name="Li X."/>
            <person name="Graves T."/>
            <person name="Fulton L."/>
            <person name="Nelson J."/>
            <person name="Chinwalla A."/>
            <person name="Hou S."/>
            <person name="Mardis E.R."/>
            <person name="Wilson R.K."/>
        </authorList>
    </citation>
    <scope>NUCLEOTIDE SEQUENCE [LARGE SCALE GENOMIC DNA]</scope>
</reference>
<evidence type="ECO:0000259" key="10">
    <source>
        <dbReference type="SMART" id="SM00165"/>
    </source>
</evidence>
<evidence type="ECO:0000256" key="4">
    <source>
        <dbReference type="ARBA" id="ARBA00022454"/>
    </source>
</evidence>
<accession>A0A674HFB4</accession>
<dbReference type="GO" id="GO:0005694">
    <property type="term" value="C:chromosome"/>
    <property type="evidence" value="ECO:0007669"/>
    <property type="project" value="UniProtKB-SubCell"/>
</dbReference>
<feature type="compositionally biased region" description="Polar residues" evidence="9">
    <location>
        <begin position="475"/>
        <end position="496"/>
    </location>
</feature>